<dbReference type="Proteomes" id="UP000217083">
    <property type="component" value="Unassembled WGS sequence"/>
</dbReference>
<dbReference type="AlphaFoldDB" id="A0A263BY67"/>
<dbReference type="InterPro" id="IPR021598">
    <property type="entry name" value="DUF3221"/>
</dbReference>
<evidence type="ECO:0008006" key="4">
    <source>
        <dbReference type="Google" id="ProtNLM"/>
    </source>
</evidence>
<feature type="signal peptide" evidence="1">
    <location>
        <begin position="1"/>
        <end position="22"/>
    </location>
</feature>
<accession>A0A263BY67</accession>
<dbReference type="Pfam" id="PF11518">
    <property type="entry name" value="DUF3221"/>
    <property type="match status" value="1"/>
</dbReference>
<organism evidence="2 3">
    <name type="scientific">Lottiidibacillus patelloidae</name>
    <dbReference type="NCBI Taxonomy" id="2670334"/>
    <lineage>
        <taxon>Bacteria</taxon>
        <taxon>Bacillati</taxon>
        <taxon>Bacillota</taxon>
        <taxon>Bacilli</taxon>
        <taxon>Bacillales</taxon>
        <taxon>Bacillaceae</taxon>
        <taxon>Lottiidibacillus</taxon>
    </lineage>
</organism>
<comment type="caution">
    <text evidence="2">The sequence shown here is derived from an EMBL/GenBank/DDBJ whole genome shotgun (WGS) entry which is preliminary data.</text>
</comment>
<proteinExistence type="predicted"/>
<feature type="chain" id="PRO_5039617087" description="PepSY domain-containing protein" evidence="1">
    <location>
        <begin position="23"/>
        <end position="184"/>
    </location>
</feature>
<evidence type="ECO:0000256" key="1">
    <source>
        <dbReference type="SAM" id="SignalP"/>
    </source>
</evidence>
<reference evidence="3" key="1">
    <citation type="submission" date="2017-08" db="EMBL/GenBank/DDBJ databases">
        <authorList>
            <person name="Huang Z."/>
        </authorList>
    </citation>
    <scope>NUCLEOTIDE SEQUENCE [LARGE SCALE GENOMIC DNA]</scope>
    <source>
        <strain evidence="3">SA5d-4</strain>
    </source>
</reference>
<evidence type="ECO:0000313" key="2">
    <source>
        <dbReference type="EMBL" id="OZM58669.1"/>
    </source>
</evidence>
<dbReference type="EMBL" id="NPIA01000001">
    <property type="protein sequence ID" value="OZM58669.1"/>
    <property type="molecule type" value="Genomic_DNA"/>
</dbReference>
<dbReference type="PROSITE" id="PS51257">
    <property type="entry name" value="PROKAR_LIPOPROTEIN"/>
    <property type="match status" value="1"/>
</dbReference>
<gene>
    <name evidence="2" type="ORF">CIB95_03620</name>
</gene>
<sequence length="184" mass="20392">MKKVILGIIFTMLLTACGSTSVNDNPSNGNNNSSDEKEPMYEGVSGFIISLSSDEMLVIGIKDNEEATYYSFNDKTIVEDGHGDWLSYKDLRIGQFVDTYYRGGIAESYPMQGGAAKVIIHSDATYPPATGIANAISTLDVEDDYPYIYAFNKDGDFWTIEISFLNQSQSNIQFKINEDGEIIE</sequence>
<reference evidence="2 3" key="2">
    <citation type="submission" date="2017-09" db="EMBL/GenBank/DDBJ databases">
        <title>Bacillus patelloidae sp. nov., isolated from the intestinal tract of a marine limpet.</title>
        <authorList>
            <person name="Liu R."/>
            <person name="Dong C."/>
            <person name="Shao Z."/>
        </authorList>
    </citation>
    <scope>NUCLEOTIDE SEQUENCE [LARGE SCALE GENOMIC DNA]</scope>
    <source>
        <strain evidence="2 3">SA5d-4</strain>
    </source>
</reference>
<evidence type="ECO:0000313" key="3">
    <source>
        <dbReference type="Proteomes" id="UP000217083"/>
    </source>
</evidence>
<keyword evidence="3" id="KW-1185">Reference proteome</keyword>
<keyword evidence="1" id="KW-0732">Signal</keyword>
<protein>
    <recommendedName>
        <fullName evidence="4">PepSY domain-containing protein</fullName>
    </recommendedName>
</protein>
<name>A0A263BY67_9BACI</name>
<dbReference type="RefSeq" id="WP_094921918.1">
    <property type="nucleotide sequence ID" value="NZ_NPIA01000001.1"/>
</dbReference>